<dbReference type="Pfam" id="PF05730">
    <property type="entry name" value="CFEM"/>
    <property type="match status" value="1"/>
</dbReference>
<organism evidence="18 19">
    <name type="scientific">Microthyrium microscopicum</name>
    <dbReference type="NCBI Taxonomy" id="703497"/>
    <lineage>
        <taxon>Eukaryota</taxon>
        <taxon>Fungi</taxon>
        <taxon>Dikarya</taxon>
        <taxon>Ascomycota</taxon>
        <taxon>Pezizomycotina</taxon>
        <taxon>Dothideomycetes</taxon>
        <taxon>Dothideomycetes incertae sedis</taxon>
        <taxon>Microthyriales</taxon>
        <taxon>Microthyriaceae</taxon>
        <taxon>Microthyrium</taxon>
    </lineage>
</organism>
<dbReference type="GO" id="GO:0005886">
    <property type="term" value="C:plasma membrane"/>
    <property type="evidence" value="ECO:0007669"/>
    <property type="project" value="UniProtKB-SubCell"/>
</dbReference>
<comment type="subcellular location">
    <subcellularLocation>
        <location evidence="1">Cell membrane</location>
        <topology evidence="1">Lipid-anchor</topology>
        <topology evidence="1">GPI-anchor</topology>
    </subcellularLocation>
    <subcellularLocation>
        <location evidence="2">Secreted</location>
    </subcellularLocation>
</comment>
<gene>
    <name evidence="18" type="ORF">BT63DRAFT_484354</name>
</gene>
<keyword evidence="6 15" id="KW-0349">Heme</keyword>
<comment type="similarity">
    <text evidence="3">Belongs to the RBT5 family.</text>
</comment>
<reference evidence="18" key="1">
    <citation type="journal article" date="2020" name="Stud. Mycol.">
        <title>101 Dothideomycetes genomes: a test case for predicting lifestyles and emergence of pathogens.</title>
        <authorList>
            <person name="Haridas S."/>
            <person name="Albert R."/>
            <person name="Binder M."/>
            <person name="Bloem J."/>
            <person name="Labutti K."/>
            <person name="Salamov A."/>
            <person name="Andreopoulos B."/>
            <person name="Baker S."/>
            <person name="Barry K."/>
            <person name="Bills G."/>
            <person name="Bluhm B."/>
            <person name="Cannon C."/>
            <person name="Castanera R."/>
            <person name="Culley D."/>
            <person name="Daum C."/>
            <person name="Ezra D."/>
            <person name="Gonzalez J."/>
            <person name="Henrissat B."/>
            <person name="Kuo A."/>
            <person name="Liang C."/>
            <person name="Lipzen A."/>
            <person name="Lutzoni F."/>
            <person name="Magnuson J."/>
            <person name="Mondo S."/>
            <person name="Nolan M."/>
            <person name="Ohm R."/>
            <person name="Pangilinan J."/>
            <person name="Park H.-J."/>
            <person name="Ramirez L."/>
            <person name="Alfaro M."/>
            <person name="Sun H."/>
            <person name="Tritt A."/>
            <person name="Yoshinaga Y."/>
            <person name="Zwiers L.-H."/>
            <person name="Turgeon B."/>
            <person name="Goodwin S."/>
            <person name="Spatafora J."/>
            <person name="Crous P."/>
            <person name="Grigoriev I."/>
        </authorList>
    </citation>
    <scope>NUCLEOTIDE SEQUENCE</scope>
    <source>
        <strain evidence="18">CBS 115976</strain>
    </source>
</reference>
<evidence type="ECO:0000256" key="8">
    <source>
        <dbReference type="ARBA" id="ARBA00022723"/>
    </source>
</evidence>
<evidence type="ECO:0000256" key="16">
    <source>
        <dbReference type="SAM" id="SignalP"/>
    </source>
</evidence>
<accession>A0A6A6TVR1</accession>
<keyword evidence="12 15" id="KW-1015">Disulfide bond</keyword>
<feature type="signal peptide" evidence="16">
    <location>
        <begin position="1"/>
        <end position="15"/>
    </location>
</feature>
<evidence type="ECO:0000256" key="5">
    <source>
        <dbReference type="ARBA" id="ARBA00022525"/>
    </source>
</evidence>
<keyword evidence="14" id="KW-0449">Lipoprotein</keyword>
<feature type="domain" description="CFEM" evidence="17">
    <location>
        <begin position="1"/>
        <end position="109"/>
    </location>
</feature>
<dbReference type="GO" id="GO:0098552">
    <property type="term" value="C:side of membrane"/>
    <property type="evidence" value="ECO:0007669"/>
    <property type="project" value="UniProtKB-KW"/>
</dbReference>
<dbReference type="InterPro" id="IPR051735">
    <property type="entry name" value="CFEM_domain"/>
</dbReference>
<evidence type="ECO:0000256" key="14">
    <source>
        <dbReference type="ARBA" id="ARBA00023288"/>
    </source>
</evidence>
<keyword evidence="10 15" id="KW-0408">Iron</keyword>
<dbReference type="Proteomes" id="UP000799302">
    <property type="component" value="Unassembled WGS sequence"/>
</dbReference>
<dbReference type="PROSITE" id="PS52012">
    <property type="entry name" value="CFEM"/>
    <property type="match status" value="1"/>
</dbReference>
<keyword evidence="5" id="KW-0964">Secreted</keyword>
<dbReference type="PANTHER" id="PTHR37928:SF2">
    <property type="entry name" value="GPI ANCHORED CFEM DOMAIN PROTEIN (AFU_ORTHOLOGUE AFUA_6G10580)"/>
    <property type="match status" value="1"/>
</dbReference>
<feature type="disulfide bond" evidence="15">
    <location>
        <begin position="38"/>
        <end position="45"/>
    </location>
</feature>
<dbReference type="SMART" id="SM00747">
    <property type="entry name" value="CFEM"/>
    <property type="match status" value="1"/>
</dbReference>
<protein>
    <recommendedName>
        <fullName evidence="17">CFEM domain-containing protein</fullName>
    </recommendedName>
</protein>
<evidence type="ECO:0000313" key="18">
    <source>
        <dbReference type="EMBL" id="KAF2663267.1"/>
    </source>
</evidence>
<proteinExistence type="inferred from homology"/>
<dbReference type="GO" id="GO:0005576">
    <property type="term" value="C:extracellular region"/>
    <property type="evidence" value="ECO:0007669"/>
    <property type="project" value="UniProtKB-SubCell"/>
</dbReference>
<evidence type="ECO:0000256" key="6">
    <source>
        <dbReference type="ARBA" id="ARBA00022617"/>
    </source>
</evidence>
<evidence type="ECO:0000256" key="4">
    <source>
        <dbReference type="ARBA" id="ARBA00022475"/>
    </source>
</evidence>
<dbReference type="PANTHER" id="PTHR37928">
    <property type="entry name" value="CFEM DOMAIN PROTEIN (AFU_ORTHOLOGUE AFUA_6G14090)"/>
    <property type="match status" value="1"/>
</dbReference>
<evidence type="ECO:0000259" key="17">
    <source>
        <dbReference type="PROSITE" id="PS52012"/>
    </source>
</evidence>
<keyword evidence="11" id="KW-0472">Membrane</keyword>
<evidence type="ECO:0000256" key="2">
    <source>
        <dbReference type="ARBA" id="ARBA00004613"/>
    </source>
</evidence>
<sequence length="129" mass="12591">MKFFAILALASVAFAVDLSSLPTCSLTCFAQGAAVAGCNLNDVVCQCTTGKNALTASVTPCVDKACSAADQAATVSASLSICAAAISGSNTTTTSTTPSAVPKTTTNSASINVAGSFVAGAGLFAAWLL</sequence>
<keyword evidence="4" id="KW-1003">Cell membrane</keyword>
<keyword evidence="13" id="KW-0325">Glycoprotein</keyword>
<evidence type="ECO:0000256" key="7">
    <source>
        <dbReference type="ARBA" id="ARBA00022622"/>
    </source>
</evidence>
<keyword evidence="19" id="KW-1185">Reference proteome</keyword>
<evidence type="ECO:0000313" key="19">
    <source>
        <dbReference type="Proteomes" id="UP000799302"/>
    </source>
</evidence>
<keyword evidence="7" id="KW-0336">GPI-anchor</keyword>
<dbReference type="AlphaFoldDB" id="A0A6A6TVR1"/>
<evidence type="ECO:0000256" key="12">
    <source>
        <dbReference type="ARBA" id="ARBA00023157"/>
    </source>
</evidence>
<evidence type="ECO:0000256" key="15">
    <source>
        <dbReference type="PROSITE-ProRule" id="PRU01356"/>
    </source>
</evidence>
<keyword evidence="9 16" id="KW-0732">Signal</keyword>
<comment type="caution">
    <text evidence="15">Lacks conserved residue(s) required for the propagation of feature annotation.</text>
</comment>
<dbReference type="GO" id="GO:0046872">
    <property type="term" value="F:metal ion binding"/>
    <property type="evidence" value="ECO:0007669"/>
    <property type="project" value="UniProtKB-UniRule"/>
</dbReference>
<dbReference type="InterPro" id="IPR008427">
    <property type="entry name" value="Extracellular_membr_CFEM_dom"/>
</dbReference>
<dbReference type="OrthoDB" id="3767534at2759"/>
<feature type="binding site" description="axial binding residue" evidence="15">
    <location>
        <position position="42"/>
    </location>
    <ligand>
        <name>heme</name>
        <dbReference type="ChEBI" id="CHEBI:30413"/>
    </ligand>
    <ligandPart>
        <name>Fe</name>
        <dbReference type="ChEBI" id="CHEBI:18248"/>
    </ligandPart>
</feature>
<name>A0A6A6TVR1_9PEZI</name>
<feature type="chain" id="PRO_5025617400" description="CFEM domain-containing protein" evidence="16">
    <location>
        <begin position="16"/>
        <end position="129"/>
    </location>
</feature>
<evidence type="ECO:0000256" key="10">
    <source>
        <dbReference type="ARBA" id="ARBA00023004"/>
    </source>
</evidence>
<dbReference type="EMBL" id="MU004246">
    <property type="protein sequence ID" value="KAF2663267.1"/>
    <property type="molecule type" value="Genomic_DNA"/>
</dbReference>
<evidence type="ECO:0000256" key="13">
    <source>
        <dbReference type="ARBA" id="ARBA00023180"/>
    </source>
</evidence>
<keyword evidence="8 15" id="KW-0479">Metal-binding</keyword>
<evidence type="ECO:0000256" key="1">
    <source>
        <dbReference type="ARBA" id="ARBA00004609"/>
    </source>
</evidence>
<evidence type="ECO:0000256" key="9">
    <source>
        <dbReference type="ARBA" id="ARBA00022729"/>
    </source>
</evidence>
<evidence type="ECO:0000256" key="3">
    <source>
        <dbReference type="ARBA" id="ARBA00010031"/>
    </source>
</evidence>
<evidence type="ECO:0000256" key="11">
    <source>
        <dbReference type="ARBA" id="ARBA00023136"/>
    </source>
</evidence>